<evidence type="ECO:0000313" key="2">
    <source>
        <dbReference type="EMBL" id="CAD8217609.1"/>
    </source>
</evidence>
<feature type="compositionally biased region" description="Basic and acidic residues" evidence="1">
    <location>
        <begin position="171"/>
        <end position="180"/>
    </location>
</feature>
<accession>A0A6U0H1I6</accession>
<gene>
    <name evidence="2" type="ORF">PPRO1472_LOCUS1051</name>
    <name evidence="3" type="ORF">PPROV_000661000</name>
</gene>
<dbReference type="Proteomes" id="UP000660262">
    <property type="component" value="Unassembled WGS sequence"/>
</dbReference>
<feature type="region of interest" description="Disordered" evidence="1">
    <location>
        <begin position="155"/>
        <end position="188"/>
    </location>
</feature>
<name>A0A6U0H1I6_9CHLO</name>
<dbReference type="EMBL" id="BNJQ01000018">
    <property type="protein sequence ID" value="GHP07868.1"/>
    <property type="molecule type" value="Genomic_DNA"/>
</dbReference>
<proteinExistence type="predicted"/>
<evidence type="ECO:0000313" key="4">
    <source>
        <dbReference type="Proteomes" id="UP000660262"/>
    </source>
</evidence>
<evidence type="ECO:0000256" key="1">
    <source>
        <dbReference type="SAM" id="MobiDB-lite"/>
    </source>
</evidence>
<sequence>MPSLRSTRSSRRHLEEEFLLESCQVMSPDLPLKAGKAMKRRTHTASLESMESMGKAVNTNMAMSPSLSTTTSVCTQASKKNNNNKVRTPLASLSNQNNKGSTAHNIEKSKAYAGPAKDLVGLDKSIKDLLKEAMEDESPLTPPTRVTMGVYRDRQPQLDDDDDDEDAQEVQEQKENWEWHDAEEDYETDYDVDESRLLCGALASLNLSSACSESGQMLRGLPVPAGKHTRFED</sequence>
<evidence type="ECO:0000313" key="3">
    <source>
        <dbReference type="EMBL" id="GHP07868.1"/>
    </source>
</evidence>
<reference evidence="2" key="2">
    <citation type="submission" date="2021-01" db="EMBL/GenBank/DDBJ databases">
        <authorList>
            <person name="Corre E."/>
            <person name="Pelletier E."/>
            <person name="Niang G."/>
            <person name="Scheremetjew M."/>
            <person name="Finn R."/>
            <person name="Kale V."/>
            <person name="Holt S."/>
            <person name="Cochrane G."/>
            <person name="Meng A."/>
            <person name="Brown T."/>
            <person name="Cohen L."/>
        </authorList>
    </citation>
    <scope>NUCLEOTIDE SEQUENCE</scope>
    <source>
        <strain evidence="2">RCC251</strain>
    </source>
</reference>
<feature type="region of interest" description="Disordered" evidence="1">
    <location>
        <begin position="213"/>
        <end position="233"/>
    </location>
</feature>
<feature type="region of interest" description="Disordered" evidence="1">
    <location>
        <begin position="79"/>
        <end position="102"/>
    </location>
</feature>
<dbReference type="EMBL" id="HBDW01001547">
    <property type="protein sequence ID" value="CAD8217609.1"/>
    <property type="molecule type" value="Transcribed_RNA"/>
</dbReference>
<organism evidence="2">
    <name type="scientific">Pycnococcus provasolii</name>
    <dbReference type="NCBI Taxonomy" id="41880"/>
    <lineage>
        <taxon>Eukaryota</taxon>
        <taxon>Viridiplantae</taxon>
        <taxon>Chlorophyta</taxon>
        <taxon>Pseudoscourfieldiophyceae</taxon>
        <taxon>Pseudoscourfieldiales</taxon>
        <taxon>Pycnococcaceae</taxon>
        <taxon>Pycnococcus</taxon>
    </lineage>
</organism>
<reference evidence="3" key="1">
    <citation type="submission" date="2020-10" db="EMBL/GenBank/DDBJ databases">
        <title>Unveiling of a novel bifunctional photoreceptor, Dualchrome1, isolated from a cosmopolitan green alga.</title>
        <authorList>
            <person name="Suzuki S."/>
            <person name="Kawachi M."/>
        </authorList>
    </citation>
    <scope>NUCLEOTIDE SEQUENCE</scope>
    <source>
        <strain evidence="3">NIES 2893</strain>
    </source>
</reference>
<keyword evidence="4" id="KW-1185">Reference proteome</keyword>
<feature type="compositionally biased region" description="Acidic residues" evidence="1">
    <location>
        <begin position="158"/>
        <end position="169"/>
    </location>
</feature>
<dbReference type="AlphaFoldDB" id="A0A6U0H1I6"/>
<protein>
    <submittedName>
        <fullName evidence="2">Uncharacterized protein</fullName>
    </submittedName>
</protein>